<feature type="compositionally biased region" description="Low complexity" evidence="1">
    <location>
        <begin position="20"/>
        <end position="33"/>
    </location>
</feature>
<dbReference type="InterPro" id="IPR052945">
    <property type="entry name" value="Mitotic_Regulator"/>
</dbReference>
<evidence type="ECO:0000313" key="2">
    <source>
        <dbReference type="EMBL" id="TVY59157.1"/>
    </source>
</evidence>
<dbReference type="InterPro" id="IPR011990">
    <property type="entry name" value="TPR-like_helical_dom_sf"/>
</dbReference>
<feature type="region of interest" description="Disordered" evidence="1">
    <location>
        <begin position="1"/>
        <end position="44"/>
    </location>
</feature>
<dbReference type="OrthoDB" id="2384430at2759"/>
<dbReference type="PANTHER" id="PTHR43628:SF11">
    <property type="entry name" value="PROTEIN DSF2"/>
    <property type="match status" value="1"/>
</dbReference>
<feature type="region of interest" description="Disordered" evidence="1">
    <location>
        <begin position="413"/>
        <end position="514"/>
    </location>
</feature>
<protein>
    <submittedName>
        <fullName evidence="2">Mitosis inhibitor nif1</fullName>
    </submittedName>
</protein>
<dbReference type="Proteomes" id="UP000481288">
    <property type="component" value="Unassembled WGS sequence"/>
</dbReference>
<evidence type="ECO:0000256" key="1">
    <source>
        <dbReference type="SAM" id="MobiDB-lite"/>
    </source>
</evidence>
<feature type="compositionally biased region" description="Basic and acidic residues" evidence="1">
    <location>
        <begin position="700"/>
        <end position="718"/>
    </location>
</feature>
<feature type="region of interest" description="Disordered" evidence="1">
    <location>
        <begin position="60"/>
        <end position="307"/>
    </location>
</feature>
<accession>A0A7D8UWG4</accession>
<dbReference type="GO" id="GO:0032153">
    <property type="term" value="C:cell division site"/>
    <property type="evidence" value="ECO:0007669"/>
    <property type="project" value="TreeGrafter"/>
</dbReference>
<evidence type="ECO:0000313" key="3">
    <source>
        <dbReference type="Proteomes" id="UP000481288"/>
    </source>
</evidence>
<dbReference type="SMART" id="SM00671">
    <property type="entry name" value="SEL1"/>
    <property type="match status" value="3"/>
</dbReference>
<dbReference type="InterPro" id="IPR006597">
    <property type="entry name" value="Sel1-like"/>
</dbReference>
<keyword evidence="3" id="KW-1185">Reference proteome</keyword>
<dbReference type="EMBL" id="QGMG01000011">
    <property type="protein sequence ID" value="TVY59157.1"/>
    <property type="molecule type" value="Genomic_DNA"/>
</dbReference>
<feature type="compositionally biased region" description="Low complexity" evidence="1">
    <location>
        <begin position="258"/>
        <end position="301"/>
    </location>
</feature>
<dbReference type="GO" id="GO:0010972">
    <property type="term" value="P:negative regulation of G2/M transition of mitotic cell cycle"/>
    <property type="evidence" value="ECO:0007669"/>
    <property type="project" value="TreeGrafter"/>
</dbReference>
<gene>
    <name evidence="2" type="primary">nif1</name>
    <name evidence="2" type="ORF">LCER1_G000152</name>
</gene>
<dbReference type="SUPFAM" id="SSF81901">
    <property type="entry name" value="HCP-like"/>
    <property type="match status" value="1"/>
</dbReference>
<sequence length="737" mass="79938">MANRPNLLDLRSQSHGPIGSGLPSPRSLPSPRLHIAGDVPPELSPLDAFAAQSRRLAKELERGMNGENRMSRLPPLTIASSLGQGRPTYFRSASAEAASGTPISPTNSPGIGVKTEVEAPANRPVSVYPLVSEAEPSLPPEPSPRFNLHDEEQFRGRSPAGQPGGPGYFGVRREQSPPALEREQKPTRTEHSPSANIQPRPSAESMRQRLQQPRRLNDVSLGMGSYDSRALAPPRSPFAQRAPSPRSMSMDSSDEDYNNSNPPYTLSPHRKLSSSSGLSTSPISPTMKPIPRSPSISSEISVGGTRLPRPAFNFSRPLSRASVNGIPAEVPSRQASSDSQPSFILADDTAHTPVSMYSEGFPESNSESGAAPSYVYSRFSLPRGKMLQRNSLIFQESLPQAQFSWEQPVPFSNVQAFHGGAPPSPPSRPSTSSLRPDLMRPSLDPGRPSYDPSRPPIDPARPSLDAVRSSTERGRAAERSPASNNRAHSPSISSSGTIKAKSPHSLAPSAEASGEENVAKAIEYHEAGALTKSTYHLRLAARQNNPTGMLLYALACRHGWGMRPNQREGVIWLRKAADSASLEIADDEDLLKGGKNVDILEIKTRKAQFALSIYELGVSHMNGWGIEQDKALALRCFEIAGSWGDADALAEAGFCYAQAIGCKKDLKKSARFYRLAESKGISMVGNSWIYKSKYNDGDDAKISSDSHSRPSLEKEKDKKPRNKSRSRNMFGRMKSTS</sequence>
<dbReference type="PANTHER" id="PTHR43628">
    <property type="entry name" value="ACTIVATOR OF C KINASE PROTEIN 1-RELATED"/>
    <property type="match status" value="1"/>
</dbReference>
<name>A0A7D8UWG4_9HELO</name>
<organism evidence="2 3">
    <name type="scientific">Lachnellula cervina</name>
    <dbReference type="NCBI Taxonomy" id="1316786"/>
    <lineage>
        <taxon>Eukaryota</taxon>
        <taxon>Fungi</taxon>
        <taxon>Dikarya</taxon>
        <taxon>Ascomycota</taxon>
        <taxon>Pezizomycotina</taxon>
        <taxon>Leotiomycetes</taxon>
        <taxon>Helotiales</taxon>
        <taxon>Lachnaceae</taxon>
        <taxon>Lachnellula</taxon>
    </lineage>
</organism>
<feature type="compositionally biased region" description="Basic and acidic residues" evidence="1">
    <location>
        <begin position="171"/>
        <end position="191"/>
    </location>
</feature>
<feature type="compositionally biased region" description="Polar residues" evidence="1">
    <location>
        <begin position="481"/>
        <end position="497"/>
    </location>
</feature>
<feature type="region of interest" description="Disordered" evidence="1">
    <location>
        <begin position="700"/>
        <end position="737"/>
    </location>
</feature>
<dbReference type="Gene3D" id="1.25.40.10">
    <property type="entry name" value="Tetratricopeptide repeat domain"/>
    <property type="match status" value="1"/>
</dbReference>
<reference evidence="2 3" key="1">
    <citation type="submission" date="2018-05" db="EMBL/GenBank/DDBJ databases">
        <title>Whole genome sequencing for identification of molecular markers to develop diagnostic detection tools for the regulated plant pathogen Lachnellula willkommii.</title>
        <authorList>
            <person name="Giroux E."/>
            <person name="Bilodeau G."/>
        </authorList>
    </citation>
    <scope>NUCLEOTIDE SEQUENCE [LARGE SCALE GENOMIC DNA]</scope>
    <source>
        <strain evidence="2 3">CBS 625.97</strain>
    </source>
</reference>
<dbReference type="Pfam" id="PF08238">
    <property type="entry name" value="Sel1"/>
    <property type="match status" value="3"/>
</dbReference>
<dbReference type="AlphaFoldDB" id="A0A7D8UWG4"/>
<comment type="caution">
    <text evidence="2">The sequence shown here is derived from an EMBL/GenBank/DDBJ whole genome shotgun (WGS) entry which is preliminary data.</text>
</comment>
<proteinExistence type="predicted"/>